<dbReference type="FunFam" id="1.10.3720.10:FF:000003">
    <property type="entry name" value="Aliphatic sulfonate ABC transporter permease"/>
    <property type="match status" value="1"/>
</dbReference>
<dbReference type="PROSITE" id="PS50928">
    <property type="entry name" value="ABC_TM1"/>
    <property type="match status" value="1"/>
</dbReference>
<dbReference type="Gene3D" id="1.10.3720.10">
    <property type="entry name" value="MetI-like"/>
    <property type="match status" value="1"/>
</dbReference>
<dbReference type="PANTHER" id="PTHR30151:SF0">
    <property type="entry name" value="ABC TRANSPORTER PERMEASE PROTEIN MJ0413-RELATED"/>
    <property type="match status" value="1"/>
</dbReference>
<evidence type="ECO:0000259" key="9">
    <source>
        <dbReference type="PROSITE" id="PS50928"/>
    </source>
</evidence>
<evidence type="ECO:0000256" key="5">
    <source>
        <dbReference type="ARBA" id="ARBA00022989"/>
    </source>
</evidence>
<dbReference type="AlphaFoldDB" id="A0A5S9RBC0"/>
<keyword evidence="3" id="KW-1003">Cell membrane</keyword>
<feature type="transmembrane region" description="Helical" evidence="7">
    <location>
        <begin position="32"/>
        <end position="50"/>
    </location>
</feature>
<dbReference type="Proteomes" id="UP000430146">
    <property type="component" value="Unassembled WGS sequence"/>
</dbReference>
<keyword evidence="5 7" id="KW-1133">Transmembrane helix</keyword>
<keyword evidence="2 7" id="KW-0813">Transport</keyword>
<feature type="transmembrane region" description="Helical" evidence="7">
    <location>
        <begin position="102"/>
        <end position="123"/>
    </location>
</feature>
<comment type="subcellular location">
    <subcellularLocation>
        <location evidence="1 7">Cell membrane</location>
        <topology evidence="1 7">Multi-pass membrane protein</topology>
    </subcellularLocation>
</comment>
<evidence type="ECO:0000256" key="8">
    <source>
        <dbReference type="SAM" id="MobiDB-lite"/>
    </source>
</evidence>
<keyword evidence="6 7" id="KW-0472">Membrane</keyword>
<dbReference type="GO" id="GO:0042918">
    <property type="term" value="P:alkanesulfonate transmembrane transport"/>
    <property type="evidence" value="ECO:0007669"/>
    <property type="project" value="UniProtKB-ARBA"/>
</dbReference>
<feature type="domain" description="ABC transmembrane type-1" evidence="9">
    <location>
        <begin position="95"/>
        <end position="275"/>
    </location>
</feature>
<dbReference type="GO" id="GO:0005886">
    <property type="term" value="C:plasma membrane"/>
    <property type="evidence" value="ECO:0007669"/>
    <property type="project" value="UniProtKB-SubCell"/>
</dbReference>
<keyword evidence="11" id="KW-1185">Reference proteome</keyword>
<proteinExistence type="inferred from homology"/>
<dbReference type="RefSeq" id="WP_159234951.1">
    <property type="nucleotide sequence ID" value="NZ_CACSIP010000056.1"/>
</dbReference>
<evidence type="ECO:0000256" key="4">
    <source>
        <dbReference type="ARBA" id="ARBA00022692"/>
    </source>
</evidence>
<evidence type="ECO:0000256" key="2">
    <source>
        <dbReference type="ARBA" id="ARBA00022448"/>
    </source>
</evidence>
<organism evidence="10 11">
    <name type="scientific">Mycolicibacterium vanbaalenii</name>
    <name type="common">Mycobacterium vanbaalenii</name>
    <dbReference type="NCBI Taxonomy" id="110539"/>
    <lineage>
        <taxon>Bacteria</taxon>
        <taxon>Bacillati</taxon>
        <taxon>Actinomycetota</taxon>
        <taxon>Actinomycetes</taxon>
        <taxon>Mycobacteriales</taxon>
        <taxon>Mycobacteriaceae</taxon>
        <taxon>Mycolicibacterium</taxon>
    </lineage>
</organism>
<reference evidence="10 11" key="1">
    <citation type="submission" date="2019-11" db="EMBL/GenBank/DDBJ databases">
        <authorList>
            <person name="Holert J."/>
        </authorList>
    </citation>
    <scope>NUCLEOTIDE SEQUENCE [LARGE SCALE GENOMIC DNA]</scope>
    <source>
        <strain evidence="10">BC8_1</strain>
    </source>
</reference>
<feature type="compositionally biased region" description="Low complexity" evidence="8">
    <location>
        <begin position="1"/>
        <end position="17"/>
    </location>
</feature>
<evidence type="ECO:0000256" key="6">
    <source>
        <dbReference type="ARBA" id="ARBA00023136"/>
    </source>
</evidence>
<dbReference type="OrthoDB" id="3173654at2"/>
<feature type="transmembrane region" description="Helical" evidence="7">
    <location>
        <begin position="135"/>
        <end position="155"/>
    </location>
</feature>
<feature type="transmembrane region" description="Helical" evidence="7">
    <location>
        <begin position="161"/>
        <end position="183"/>
    </location>
</feature>
<dbReference type="EMBL" id="CACSIP010000056">
    <property type="protein sequence ID" value="CAA0134977.1"/>
    <property type="molecule type" value="Genomic_DNA"/>
</dbReference>
<dbReference type="InterPro" id="IPR035906">
    <property type="entry name" value="MetI-like_sf"/>
</dbReference>
<gene>
    <name evidence="10" type="primary">ssuC_1</name>
    <name evidence="10" type="ORF">AELLOGFF_01955</name>
</gene>
<evidence type="ECO:0000256" key="7">
    <source>
        <dbReference type="RuleBase" id="RU363032"/>
    </source>
</evidence>
<keyword evidence="4 7" id="KW-0812">Transmembrane</keyword>
<dbReference type="Pfam" id="PF00528">
    <property type="entry name" value="BPD_transp_1"/>
    <property type="match status" value="1"/>
</dbReference>
<feature type="region of interest" description="Disordered" evidence="8">
    <location>
        <begin position="1"/>
        <end position="23"/>
    </location>
</feature>
<evidence type="ECO:0000313" key="11">
    <source>
        <dbReference type="Proteomes" id="UP000430146"/>
    </source>
</evidence>
<comment type="similarity">
    <text evidence="7">Belongs to the binding-protein-dependent transport system permease family.</text>
</comment>
<dbReference type="SUPFAM" id="SSF161098">
    <property type="entry name" value="MetI-like"/>
    <property type="match status" value="1"/>
</dbReference>
<accession>A0A5S9RBC0</accession>
<evidence type="ECO:0000313" key="10">
    <source>
        <dbReference type="EMBL" id="CAA0134977.1"/>
    </source>
</evidence>
<name>A0A5S9RBC0_MYCVN</name>
<dbReference type="PANTHER" id="PTHR30151">
    <property type="entry name" value="ALKANE SULFONATE ABC TRANSPORTER-RELATED, MEMBRANE SUBUNIT"/>
    <property type="match status" value="1"/>
</dbReference>
<feature type="transmembrane region" description="Helical" evidence="7">
    <location>
        <begin position="223"/>
        <end position="244"/>
    </location>
</feature>
<dbReference type="InterPro" id="IPR000515">
    <property type="entry name" value="MetI-like"/>
</dbReference>
<evidence type="ECO:0000256" key="3">
    <source>
        <dbReference type="ARBA" id="ARBA00022475"/>
    </source>
</evidence>
<protein>
    <submittedName>
        <fullName evidence="10">Aliphatic sulfonates transport permease protein SsuC</fullName>
    </submittedName>
</protein>
<feature type="transmembrane region" description="Helical" evidence="7">
    <location>
        <begin position="256"/>
        <end position="282"/>
    </location>
</feature>
<evidence type="ECO:0000256" key="1">
    <source>
        <dbReference type="ARBA" id="ARBA00004651"/>
    </source>
</evidence>
<dbReference type="CDD" id="cd06261">
    <property type="entry name" value="TM_PBP2"/>
    <property type="match status" value="1"/>
</dbReference>
<sequence>MTATTEAPSALAAAPETKTTRSPSRLAKHAKSVLFAVALPLVLVGLWALAVRGQWNLPLGIDMRFVPSPWAALVRTWDLAFGSSEATSGTLWRHTAASTLRVANGFLIAAVLAVPLGLVMGRIRFIMNLFDSTVSLLRPIPVTAWAPLALLLIGFGDRSTIFLILLAAFFPILINTIAGAANVSPRLLEAAAMLGTPAWKSFFTVVLPSSMQSITSGLRVGLGLSWVVLVVGETVGIRTGLGALITQARDMSRTDIIIAGMVVIGIAGLLSDRLLTLCLRLATRGRPGLV</sequence>